<accession>A0A8S5QNW1</accession>
<sequence length="31" mass="3427">MNTTCSICIKSNGRSLPVICKKIKVRIIYSG</sequence>
<organism evidence="1">
    <name type="scientific">Siphoviridae sp. ctqwO1</name>
    <dbReference type="NCBI Taxonomy" id="2826472"/>
    <lineage>
        <taxon>Viruses</taxon>
        <taxon>Duplodnaviria</taxon>
        <taxon>Heunggongvirae</taxon>
        <taxon>Uroviricota</taxon>
        <taxon>Caudoviricetes</taxon>
    </lineage>
</organism>
<protein>
    <submittedName>
        <fullName evidence="1">Uncharacterized protein</fullName>
    </submittedName>
</protein>
<reference evidence="1" key="1">
    <citation type="journal article" date="2021" name="Proc. Natl. Acad. Sci. U.S.A.">
        <title>A Catalog of Tens of Thousands of Viruses from Human Metagenomes Reveals Hidden Associations with Chronic Diseases.</title>
        <authorList>
            <person name="Tisza M.J."/>
            <person name="Buck C.B."/>
        </authorList>
    </citation>
    <scope>NUCLEOTIDE SEQUENCE</scope>
    <source>
        <strain evidence="1">CtqwO1</strain>
    </source>
</reference>
<proteinExistence type="predicted"/>
<name>A0A8S5QNW1_9CAUD</name>
<evidence type="ECO:0000313" key="1">
    <source>
        <dbReference type="EMBL" id="DAE20499.1"/>
    </source>
</evidence>
<dbReference type="EMBL" id="BK015696">
    <property type="protein sequence ID" value="DAE20499.1"/>
    <property type="molecule type" value="Genomic_DNA"/>
</dbReference>